<dbReference type="InterPro" id="IPR023213">
    <property type="entry name" value="CAT-like_dom_sf"/>
</dbReference>
<evidence type="ECO:0000313" key="7">
    <source>
        <dbReference type="Proteomes" id="UP001161247"/>
    </source>
</evidence>
<dbReference type="PANTHER" id="PTHR31623">
    <property type="entry name" value="F21J9.9"/>
    <property type="match status" value="1"/>
</dbReference>
<evidence type="ECO:0000313" key="6">
    <source>
        <dbReference type="EMBL" id="CAI9118870.1"/>
    </source>
</evidence>
<reference evidence="6" key="1">
    <citation type="submission" date="2023-03" db="EMBL/GenBank/DDBJ databases">
        <authorList>
            <person name="Julca I."/>
        </authorList>
    </citation>
    <scope>NUCLEOTIDE SEQUENCE</scope>
</reference>
<protein>
    <submittedName>
        <fullName evidence="6">OLC1v1020497C1</fullName>
    </submittedName>
</protein>
<evidence type="ECO:0000256" key="3">
    <source>
        <dbReference type="ARBA" id="ARBA00022589"/>
    </source>
</evidence>
<keyword evidence="4" id="KW-0808">Transferase</keyword>
<evidence type="ECO:0000256" key="4">
    <source>
        <dbReference type="ARBA" id="ARBA00022679"/>
    </source>
</evidence>
<sequence length="479" mass="53311">MEAKMDVISKELIKPSSPTPQDSKTLELSLLDQIIPHFFVRFLFVYEKQRQPSVDPSKTTAQLKKSLSETLTKFYPLAGKLSPDHHSVDCDDSGVLFVEANVDATLSQAVQNAPFERFSQYMPSETYIRGGNDDSKAVPFDANCGKGDILFAVQITWFRCGGASIGACISHKVADFMSLIAFMNSWAAMNRGENTSKSDLLMKVPVFDYGTRIFPPLHNAVRAERPKHTNNEGKMVCKRFVFNKEKITELKQILISSSSSSSTLPIVPEDLTRVKVVSAFLWKQFINVAVAKNNQAGGANVSLFKASHTVNLRSRIGNLQTLSSNEFAFGNIMVPVFISFTLNQNLQTDFYGDLFRLMGDALSKVNEDYVVNRAVPLFKIIATRGLERVSQQPTWNMAIHETRFSSYCRFPICETDFGWGKPVSVGPVDISNSSMIILISTKDEEGIEAWVTMSEDEVALFSDDLLSIAAPGFFSSDFK</sequence>
<dbReference type="PANTHER" id="PTHR31623:SF110">
    <property type="entry name" value="VINORINE SYNTHASE-LIKE"/>
    <property type="match status" value="1"/>
</dbReference>
<comment type="subunit">
    <text evidence="2">Monomer.</text>
</comment>
<dbReference type="EMBL" id="OX459126">
    <property type="protein sequence ID" value="CAI9118870.1"/>
    <property type="molecule type" value="Genomic_DNA"/>
</dbReference>
<proteinExistence type="inferred from homology"/>
<accession>A0AAV1EGV8</accession>
<dbReference type="GO" id="GO:0016746">
    <property type="term" value="F:acyltransferase activity"/>
    <property type="evidence" value="ECO:0007669"/>
    <property type="project" value="UniProtKB-KW"/>
</dbReference>
<organism evidence="6 7">
    <name type="scientific">Oldenlandia corymbosa var. corymbosa</name>
    <dbReference type="NCBI Taxonomy" id="529605"/>
    <lineage>
        <taxon>Eukaryota</taxon>
        <taxon>Viridiplantae</taxon>
        <taxon>Streptophyta</taxon>
        <taxon>Embryophyta</taxon>
        <taxon>Tracheophyta</taxon>
        <taxon>Spermatophyta</taxon>
        <taxon>Magnoliopsida</taxon>
        <taxon>eudicotyledons</taxon>
        <taxon>Gunneridae</taxon>
        <taxon>Pentapetalae</taxon>
        <taxon>asterids</taxon>
        <taxon>lamiids</taxon>
        <taxon>Gentianales</taxon>
        <taxon>Rubiaceae</taxon>
        <taxon>Rubioideae</taxon>
        <taxon>Spermacoceae</taxon>
        <taxon>Hedyotis-Oldenlandia complex</taxon>
        <taxon>Oldenlandia</taxon>
    </lineage>
</organism>
<keyword evidence="3" id="KW-0017">Alkaloid metabolism</keyword>
<evidence type="ECO:0000256" key="1">
    <source>
        <dbReference type="ARBA" id="ARBA00009861"/>
    </source>
</evidence>
<evidence type="ECO:0000256" key="5">
    <source>
        <dbReference type="ARBA" id="ARBA00023315"/>
    </source>
</evidence>
<evidence type="ECO:0000256" key="2">
    <source>
        <dbReference type="ARBA" id="ARBA00011245"/>
    </source>
</evidence>
<dbReference type="Gene3D" id="3.30.559.10">
    <property type="entry name" value="Chloramphenicol acetyltransferase-like domain"/>
    <property type="match status" value="2"/>
</dbReference>
<dbReference type="GO" id="GO:0009820">
    <property type="term" value="P:alkaloid metabolic process"/>
    <property type="evidence" value="ECO:0007669"/>
    <property type="project" value="UniProtKB-KW"/>
</dbReference>
<keyword evidence="5" id="KW-0012">Acyltransferase</keyword>
<dbReference type="Pfam" id="PF02458">
    <property type="entry name" value="Transferase"/>
    <property type="match status" value="1"/>
</dbReference>
<keyword evidence="7" id="KW-1185">Reference proteome</keyword>
<comment type="similarity">
    <text evidence="1">Belongs to the plant acyltransferase family.</text>
</comment>
<name>A0AAV1EGV8_OLDCO</name>
<dbReference type="AlphaFoldDB" id="A0AAV1EGV8"/>
<gene>
    <name evidence="6" type="ORF">OLC1_LOCUS24645</name>
</gene>
<dbReference type="Proteomes" id="UP001161247">
    <property type="component" value="Chromosome 9"/>
</dbReference>